<evidence type="ECO:0000313" key="1">
    <source>
        <dbReference type="EMBL" id="EYU25000.1"/>
    </source>
</evidence>
<protein>
    <recommendedName>
        <fullName evidence="3">Cystatin domain-containing protein</fullName>
    </recommendedName>
</protein>
<dbReference type="EMBL" id="KI632098">
    <property type="protein sequence ID" value="EYU25000.1"/>
    <property type="molecule type" value="Genomic_DNA"/>
</dbReference>
<reference evidence="1 2" key="1">
    <citation type="journal article" date="2013" name="Proc. Natl. Acad. Sci. U.S.A.">
        <title>Fine-scale variation in meiotic recombination in Mimulus inferred from population shotgun sequencing.</title>
        <authorList>
            <person name="Hellsten U."/>
            <person name="Wright K.M."/>
            <person name="Jenkins J."/>
            <person name="Shu S."/>
            <person name="Yuan Y."/>
            <person name="Wessler S.R."/>
            <person name="Schmutz J."/>
            <person name="Willis J.H."/>
            <person name="Rokhsar D.S."/>
        </authorList>
    </citation>
    <scope>NUCLEOTIDE SEQUENCE [LARGE SCALE GENOMIC DNA]</scope>
    <source>
        <strain evidence="2">cv. DUN x IM62</strain>
    </source>
</reference>
<dbReference type="KEGG" id="egt:105971871"/>
<dbReference type="PhylomeDB" id="A0A022QES7"/>
<proteinExistence type="predicted"/>
<dbReference type="AlphaFoldDB" id="A0A022QES7"/>
<accession>A0A022QES7</accession>
<dbReference type="Proteomes" id="UP000030748">
    <property type="component" value="Unassembled WGS sequence"/>
</dbReference>
<organism evidence="1 2">
    <name type="scientific">Erythranthe guttata</name>
    <name type="common">Yellow monkey flower</name>
    <name type="synonym">Mimulus guttatus</name>
    <dbReference type="NCBI Taxonomy" id="4155"/>
    <lineage>
        <taxon>Eukaryota</taxon>
        <taxon>Viridiplantae</taxon>
        <taxon>Streptophyta</taxon>
        <taxon>Embryophyta</taxon>
        <taxon>Tracheophyta</taxon>
        <taxon>Spermatophyta</taxon>
        <taxon>Magnoliopsida</taxon>
        <taxon>eudicotyledons</taxon>
        <taxon>Gunneridae</taxon>
        <taxon>Pentapetalae</taxon>
        <taxon>asterids</taxon>
        <taxon>lamiids</taxon>
        <taxon>Lamiales</taxon>
        <taxon>Phrymaceae</taxon>
        <taxon>Erythranthe</taxon>
    </lineage>
</organism>
<gene>
    <name evidence="1" type="ORF">MIMGU_mgv1a011775mg</name>
</gene>
<keyword evidence="2" id="KW-1185">Reference proteome</keyword>
<sequence>MAMASCEFGDVVASCVGVGELGDVERNRPVGVGGAVWYDGDPASCHVPSHLKLLVEYAETAVDVYNKTHLKKYCFVELLFATISMYAGGTSDIIFTVKPEPEEEEDAVDKKTRTVRARVSVTCHYVYAVGFEFVPGDDWKAFHMHNPFCIEKLENNSTKNIPAKKSLDCSVLYDGDSTHCDEKSMNVLRECATLAIDVYNKTHEIKYNLLDMVNASGDLSTCSMVDLMFTAMAVHQIDEDDKYPKTFTTRVSITDNYVEFVELVPPEAHLL</sequence>
<evidence type="ECO:0008006" key="3">
    <source>
        <dbReference type="Google" id="ProtNLM"/>
    </source>
</evidence>
<name>A0A022QES7_ERYGU</name>
<evidence type="ECO:0000313" key="2">
    <source>
        <dbReference type="Proteomes" id="UP000030748"/>
    </source>
</evidence>